<proteinExistence type="predicted"/>
<organism evidence="1">
    <name type="scientific">Salinispirillum sp. LH 10-3-1</name>
    <dbReference type="NCBI Taxonomy" id="2952525"/>
    <lineage>
        <taxon>Bacteria</taxon>
        <taxon>Pseudomonadati</taxon>
        <taxon>Pseudomonadota</taxon>
        <taxon>Gammaproteobacteria</taxon>
        <taxon>Oceanospirillales</taxon>
        <taxon>Saccharospirillaceae</taxon>
        <taxon>Salinispirillum</taxon>
    </lineage>
</organism>
<dbReference type="AlphaFoldDB" id="A0AB38YBW0"/>
<gene>
    <name evidence="1" type="ORF">NFC81_08715</name>
</gene>
<dbReference type="SUPFAM" id="SSF56925">
    <property type="entry name" value="OMPA-like"/>
    <property type="match status" value="1"/>
</dbReference>
<dbReference type="RefSeq" id="WP_304994096.1">
    <property type="nucleotide sequence ID" value="NZ_CP101717.1"/>
</dbReference>
<reference evidence="1" key="1">
    <citation type="submission" date="2022-07" db="EMBL/GenBank/DDBJ databases">
        <title>Complete genome sequence of Salinispirillum sp. LH10-3-1 capable of multiple carbohydrate inversion isolated from a soda lake.</title>
        <authorList>
            <person name="Liu J."/>
            <person name="Zhai Y."/>
            <person name="Zhang H."/>
            <person name="Yang H."/>
            <person name="Qu J."/>
            <person name="Li J."/>
        </authorList>
    </citation>
    <scope>NUCLEOTIDE SEQUENCE</scope>
    <source>
        <strain evidence="1">LH 10-3-1</strain>
    </source>
</reference>
<name>A0AB38YBW0_9GAMM</name>
<dbReference type="InterPro" id="IPR011250">
    <property type="entry name" value="OMP/PagP_B-barrel"/>
</dbReference>
<accession>A0AB38YBW0</accession>
<dbReference type="EMBL" id="CP101717">
    <property type="protein sequence ID" value="WLD56812.1"/>
    <property type="molecule type" value="Genomic_DNA"/>
</dbReference>
<protein>
    <submittedName>
        <fullName evidence="1">Uncharacterized protein</fullName>
    </submittedName>
</protein>
<sequence length="151" mass="16267">MGDREFSISGTGASDQGFNSGAFGVSGDLGWYLSNNVVLGVRQSVNYASISGEMLSNDFWNGSTRGYVNYQFMNDAIQPFVGGSLGGIYGDGVQNSVFAGLETGVKYYLQPKAYLLGRVDYQFKFDESSEAADAFQDSGIWAYTVGLGVNY</sequence>
<evidence type="ECO:0000313" key="1">
    <source>
        <dbReference type="EMBL" id="WLD56812.1"/>
    </source>
</evidence>
<dbReference type="Gene3D" id="2.40.160.20">
    <property type="match status" value="1"/>
</dbReference>